<organism evidence="1 2">
    <name type="scientific">Gordonia pseudamarae</name>
    <dbReference type="NCBI Taxonomy" id="2831662"/>
    <lineage>
        <taxon>Bacteria</taxon>
        <taxon>Bacillati</taxon>
        <taxon>Actinomycetota</taxon>
        <taxon>Actinomycetes</taxon>
        <taxon>Mycobacteriales</taxon>
        <taxon>Gordoniaceae</taxon>
        <taxon>Gordonia</taxon>
    </lineage>
</organism>
<protein>
    <submittedName>
        <fullName evidence="1">Uncharacterized protein</fullName>
    </submittedName>
</protein>
<name>A0ABX6IFJ9_9ACTN</name>
<proteinExistence type="predicted"/>
<dbReference type="Proteomes" id="UP001059836">
    <property type="component" value="Chromosome"/>
</dbReference>
<accession>A0ABX6IFJ9</accession>
<reference evidence="1" key="1">
    <citation type="journal article" date="2021" name="Nat. Microbiol.">
        <title>Cocultivation of an ultrasmall environmental parasitic bacterium with lytic ability against bacteria associated with wastewater foams.</title>
        <authorList>
            <person name="Batinovic S."/>
            <person name="Rose J.J.A."/>
            <person name="Ratcliffe J."/>
            <person name="Seviour R.J."/>
            <person name="Petrovski S."/>
        </authorList>
    </citation>
    <scope>NUCLEOTIDE SEQUENCE</scope>
    <source>
        <strain evidence="1">CON9</strain>
    </source>
</reference>
<evidence type="ECO:0000313" key="2">
    <source>
        <dbReference type="Proteomes" id="UP001059836"/>
    </source>
</evidence>
<sequence>MRVAGAIDEIGRGSTEAVTAAIGAYADRRAGLARTVRRSSAAESATRDRLQREADLADVENPRILLPADLASGSPHTRRR</sequence>
<dbReference type="EMBL" id="CP045809">
    <property type="protein sequence ID" value="QHN34638.1"/>
    <property type="molecule type" value="Genomic_DNA"/>
</dbReference>
<keyword evidence="2" id="KW-1185">Reference proteome</keyword>
<evidence type="ECO:0000313" key="1">
    <source>
        <dbReference type="EMBL" id="QHN34638.1"/>
    </source>
</evidence>
<gene>
    <name evidence="1" type="ORF">GII31_06725</name>
</gene>
<dbReference type="RefSeq" id="WP_213247966.1">
    <property type="nucleotide sequence ID" value="NZ_CP045806.1"/>
</dbReference>